<organism evidence="2 3">
    <name type="scientific">Coregonus suidteri</name>
    <dbReference type="NCBI Taxonomy" id="861788"/>
    <lineage>
        <taxon>Eukaryota</taxon>
        <taxon>Metazoa</taxon>
        <taxon>Chordata</taxon>
        <taxon>Craniata</taxon>
        <taxon>Vertebrata</taxon>
        <taxon>Euteleostomi</taxon>
        <taxon>Actinopterygii</taxon>
        <taxon>Neopterygii</taxon>
        <taxon>Teleostei</taxon>
        <taxon>Protacanthopterygii</taxon>
        <taxon>Salmoniformes</taxon>
        <taxon>Salmonidae</taxon>
        <taxon>Coregoninae</taxon>
        <taxon>Coregonus</taxon>
    </lineage>
</organism>
<dbReference type="Proteomes" id="UP001356427">
    <property type="component" value="Unassembled WGS sequence"/>
</dbReference>
<dbReference type="AlphaFoldDB" id="A0AAN8L861"/>
<evidence type="ECO:0000313" key="2">
    <source>
        <dbReference type="EMBL" id="KAK6307003.1"/>
    </source>
</evidence>
<accession>A0AAN8L861</accession>
<feature type="compositionally biased region" description="Polar residues" evidence="1">
    <location>
        <begin position="1"/>
        <end position="12"/>
    </location>
</feature>
<reference evidence="2 3" key="1">
    <citation type="submission" date="2021-04" db="EMBL/GenBank/DDBJ databases">
        <authorList>
            <person name="De Guttry C."/>
            <person name="Zahm M."/>
            <person name="Klopp C."/>
            <person name="Cabau C."/>
            <person name="Louis A."/>
            <person name="Berthelot C."/>
            <person name="Parey E."/>
            <person name="Roest Crollius H."/>
            <person name="Montfort J."/>
            <person name="Robinson-Rechavi M."/>
            <person name="Bucao C."/>
            <person name="Bouchez O."/>
            <person name="Gislard M."/>
            <person name="Lluch J."/>
            <person name="Milhes M."/>
            <person name="Lampietro C."/>
            <person name="Lopez Roques C."/>
            <person name="Donnadieu C."/>
            <person name="Braasch I."/>
            <person name="Desvignes T."/>
            <person name="Postlethwait J."/>
            <person name="Bobe J."/>
            <person name="Wedekind C."/>
            <person name="Guiguen Y."/>
        </authorList>
    </citation>
    <scope>NUCLEOTIDE SEQUENCE [LARGE SCALE GENOMIC DNA]</scope>
    <source>
        <strain evidence="2">Cs_M1</strain>
        <tissue evidence="2">Blood</tissue>
    </source>
</reference>
<protein>
    <submittedName>
        <fullName evidence="2">Uncharacterized protein</fullName>
    </submittedName>
</protein>
<proteinExistence type="predicted"/>
<name>A0AAN8L861_9TELE</name>
<comment type="caution">
    <text evidence="2">The sequence shown here is derived from an EMBL/GenBank/DDBJ whole genome shotgun (WGS) entry which is preliminary data.</text>
</comment>
<gene>
    <name evidence="2" type="ORF">J4Q44_G00221510</name>
</gene>
<sequence>MAQRSPHNATDTEGQRPPSSLGMKAAPLTTVTWKAPSALCGLSAYVSQQPSLHRKCPQSGNKLFCS</sequence>
<dbReference type="EMBL" id="JAGTTL010000020">
    <property type="protein sequence ID" value="KAK6307003.1"/>
    <property type="molecule type" value="Genomic_DNA"/>
</dbReference>
<feature type="region of interest" description="Disordered" evidence="1">
    <location>
        <begin position="1"/>
        <end position="25"/>
    </location>
</feature>
<evidence type="ECO:0000256" key="1">
    <source>
        <dbReference type="SAM" id="MobiDB-lite"/>
    </source>
</evidence>
<keyword evidence="3" id="KW-1185">Reference proteome</keyword>
<evidence type="ECO:0000313" key="3">
    <source>
        <dbReference type="Proteomes" id="UP001356427"/>
    </source>
</evidence>